<evidence type="ECO:0000313" key="1">
    <source>
        <dbReference type="EMBL" id="KAJ9060978.1"/>
    </source>
</evidence>
<keyword evidence="2" id="KW-1185">Reference proteome</keyword>
<sequence length="68" mass="7614">MHCQEREWSLLVLEIWYTASLFSGSHPVKESPQQGSIELPTTSIFHPLATTLLFYMGPTCSLVASTPF</sequence>
<gene>
    <name evidence="1" type="ORF">DSO57_1025234</name>
</gene>
<name>A0ACC2SF10_9FUNG</name>
<dbReference type="Proteomes" id="UP001165960">
    <property type="component" value="Unassembled WGS sequence"/>
</dbReference>
<comment type="caution">
    <text evidence="1">The sequence shown here is derived from an EMBL/GenBank/DDBJ whole genome shotgun (WGS) entry which is preliminary data.</text>
</comment>
<reference evidence="1" key="1">
    <citation type="submission" date="2022-04" db="EMBL/GenBank/DDBJ databases">
        <title>Genome of the entomopathogenic fungus Entomophthora muscae.</title>
        <authorList>
            <person name="Elya C."/>
            <person name="Lovett B.R."/>
            <person name="Lee E."/>
            <person name="Macias A.M."/>
            <person name="Hajek A.E."/>
            <person name="De Bivort B.L."/>
            <person name="Kasson M.T."/>
            <person name="De Fine Licht H.H."/>
            <person name="Stajich J.E."/>
        </authorList>
    </citation>
    <scope>NUCLEOTIDE SEQUENCE</scope>
    <source>
        <strain evidence="1">Berkeley</strain>
    </source>
</reference>
<organism evidence="1 2">
    <name type="scientific">Entomophthora muscae</name>
    <dbReference type="NCBI Taxonomy" id="34485"/>
    <lineage>
        <taxon>Eukaryota</taxon>
        <taxon>Fungi</taxon>
        <taxon>Fungi incertae sedis</taxon>
        <taxon>Zoopagomycota</taxon>
        <taxon>Entomophthoromycotina</taxon>
        <taxon>Entomophthoromycetes</taxon>
        <taxon>Entomophthorales</taxon>
        <taxon>Entomophthoraceae</taxon>
        <taxon>Entomophthora</taxon>
    </lineage>
</organism>
<evidence type="ECO:0000313" key="2">
    <source>
        <dbReference type="Proteomes" id="UP001165960"/>
    </source>
</evidence>
<protein>
    <submittedName>
        <fullName evidence="1">Uncharacterized protein</fullName>
    </submittedName>
</protein>
<accession>A0ACC2SF10</accession>
<proteinExistence type="predicted"/>
<dbReference type="EMBL" id="QTSX02005111">
    <property type="protein sequence ID" value="KAJ9060978.1"/>
    <property type="molecule type" value="Genomic_DNA"/>
</dbReference>